<dbReference type="PATRIC" id="fig|137591.24.peg.1541"/>
<comment type="caution">
    <text evidence="1">The sequence shown here is derived from an EMBL/GenBank/DDBJ whole genome shotgun (WGS) entry which is preliminary data.</text>
</comment>
<protein>
    <recommendedName>
        <fullName evidence="3">Phage tail protein</fullName>
    </recommendedName>
</protein>
<dbReference type="Proteomes" id="UP000032289">
    <property type="component" value="Unassembled WGS sequence"/>
</dbReference>
<dbReference type="RefSeq" id="WP_043941477.1">
    <property type="nucleotide sequence ID" value="NZ_JWHT01000036.1"/>
</dbReference>
<evidence type="ECO:0000313" key="1">
    <source>
        <dbReference type="EMBL" id="KIU23159.1"/>
    </source>
</evidence>
<name>A0A0D1KE25_9LACO</name>
<dbReference type="Pfam" id="PF05657">
    <property type="entry name" value="DUF806"/>
    <property type="match status" value="1"/>
</dbReference>
<organism evidence="1 2">
    <name type="scientific">Weissella cibaria</name>
    <dbReference type="NCBI Taxonomy" id="137591"/>
    <lineage>
        <taxon>Bacteria</taxon>
        <taxon>Bacillati</taxon>
        <taxon>Bacillota</taxon>
        <taxon>Bacilli</taxon>
        <taxon>Lactobacillales</taxon>
        <taxon>Lactobacillaceae</taxon>
        <taxon>Weissella</taxon>
    </lineage>
</organism>
<dbReference type="InterPro" id="IPR008524">
    <property type="entry name" value="DUF806"/>
</dbReference>
<reference evidence="1 2" key="1">
    <citation type="journal article" date="2015" name="Microbiology (Mosc.)">
        <title>Genomics of the Weissella cibaria species with an examination of its metabolic traits.</title>
        <authorList>
            <person name="Lynch K.M."/>
            <person name="Lucid A."/>
            <person name="Arendt E.K."/>
            <person name="Sleator R.D."/>
            <person name="Lucey B."/>
            <person name="Coffey A."/>
        </authorList>
    </citation>
    <scope>NUCLEOTIDE SEQUENCE [LARGE SCALE GENOMIC DNA]</scope>
    <source>
        <strain evidence="1 2">AB3b</strain>
    </source>
</reference>
<evidence type="ECO:0008006" key="3">
    <source>
        <dbReference type="Google" id="ProtNLM"/>
    </source>
</evidence>
<proteinExistence type="predicted"/>
<dbReference type="EMBL" id="JWHT01000036">
    <property type="protein sequence ID" value="KIU23159.1"/>
    <property type="molecule type" value="Genomic_DNA"/>
</dbReference>
<dbReference type="AlphaFoldDB" id="A0A0D1KE25"/>
<accession>A0A0D1KE25</accession>
<gene>
    <name evidence="1" type="ORF">ab3b_01573</name>
</gene>
<sequence length="123" mass="13813">MTLASDVADFLRELKLDWLDAVYAGSIPQELAADTDSTVALVTEVIETPDEWNNNTFSALSQTAQVQIFYATNFGVPMQDVEVFLMKKFMSAGWTIAVSESHNIDPDTKQVFKTLQFERTKNI</sequence>
<evidence type="ECO:0000313" key="2">
    <source>
        <dbReference type="Proteomes" id="UP000032289"/>
    </source>
</evidence>